<sequence length="198" mass="21554">MQSLGTSSAENLLPPKPAFRSPLRIGIVFTLLILGLNLGTNLLIGGFDPQIHQLLLRDVSPEALVTNGPPPAFAEMPPPKDKADVAHMAFEVVLTDFFPQSLYNTVYVFLISLFAANTPMIANRELRIITWMVGLGGFTFALVFLITALLTPTFGPAGHAIARTWLFPIPALMIAIAFTWTIFAHIAALFIPAREEVA</sequence>
<dbReference type="AlphaFoldDB" id="A0A3B0SYR4"/>
<feature type="transmembrane region" description="Helical" evidence="1">
    <location>
        <begin position="97"/>
        <end position="116"/>
    </location>
</feature>
<accession>A0A3B0SYR4</accession>
<name>A0A3B0SYR4_9ZZZZ</name>
<keyword evidence="1" id="KW-1133">Transmembrane helix</keyword>
<protein>
    <submittedName>
        <fullName evidence="2">Uncharacterized protein</fullName>
    </submittedName>
</protein>
<feature type="transmembrane region" description="Helical" evidence="1">
    <location>
        <begin position="25"/>
        <end position="47"/>
    </location>
</feature>
<keyword evidence="1" id="KW-0472">Membrane</keyword>
<evidence type="ECO:0000313" key="2">
    <source>
        <dbReference type="EMBL" id="VAW09093.1"/>
    </source>
</evidence>
<feature type="transmembrane region" description="Helical" evidence="1">
    <location>
        <begin position="169"/>
        <end position="191"/>
    </location>
</feature>
<feature type="transmembrane region" description="Helical" evidence="1">
    <location>
        <begin position="128"/>
        <end position="149"/>
    </location>
</feature>
<gene>
    <name evidence="2" type="ORF">MNBD_ACTINO02-1429</name>
</gene>
<reference evidence="2" key="1">
    <citation type="submission" date="2018-06" db="EMBL/GenBank/DDBJ databases">
        <authorList>
            <person name="Zhirakovskaya E."/>
        </authorList>
    </citation>
    <scope>NUCLEOTIDE SEQUENCE</scope>
</reference>
<organism evidence="2">
    <name type="scientific">hydrothermal vent metagenome</name>
    <dbReference type="NCBI Taxonomy" id="652676"/>
    <lineage>
        <taxon>unclassified sequences</taxon>
        <taxon>metagenomes</taxon>
        <taxon>ecological metagenomes</taxon>
    </lineage>
</organism>
<dbReference type="EMBL" id="UOEK01000520">
    <property type="protein sequence ID" value="VAW09093.1"/>
    <property type="molecule type" value="Genomic_DNA"/>
</dbReference>
<keyword evidence="1" id="KW-0812">Transmembrane</keyword>
<proteinExistence type="predicted"/>
<evidence type="ECO:0000256" key="1">
    <source>
        <dbReference type="SAM" id="Phobius"/>
    </source>
</evidence>